<dbReference type="OrthoDB" id="6378952at2759"/>
<keyword evidence="3" id="KW-0862">Zinc</keyword>
<protein>
    <recommendedName>
        <fullName evidence="4">C2H2-type domain-containing protein</fullName>
    </recommendedName>
</protein>
<dbReference type="GO" id="GO:0008270">
    <property type="term" value="F:zinc ion binding"/>
    <property type="evidence" value="ECO:0007669"/>
    <property type="project" value="UniProtKB-KW"/>
</dbReference>
<dbReference type="Gene3D" id="3.30.160.60">
    <property type="entry name" value="Classic Zinc Finger"/>
    <property type="match status" value="2"/>
</dbReference>
<keyword evidence="2" id="KW-0863">Zinc-finger</keyword>
<evidence type="ECO:0000256" key="1">
    <source>
        <dbReference type="ARBA" id="ARBA00022723"/>
    </source>
</evidence>
<sequence>MAAKRANFQASGLCPSSISIKTNSFSMARKTSKTAPILLSPFPKLEASGWQQTVEESQLFHEESALYKNEPHADSSTTKRSETHQERYKICVLCDKIFEGSIAFEEHLQSISHKKKTEGTFLGNVGDSTLHNSVEYNPGAVPKYYCTTCNKQCTDRIQYNEHILSDIHLKSKRNSEFKTKVKH</sequence>
<reference evidence="5" key="1">
    <citation type="submission" date="2020-07" db="EMBL/GenBank/DDBJ databases">
        <title>Multicomponent nature underlies the extraordinary mechanical properties of spider dragline silk.</title>
        <authorList>
            <person name="Kono N."/>
            <person name="Nakamura H."/>
            <person name="Mori M."/>
            <person name="Yoshida Y."/>
            <person name="Ohtoshi R."/>
            <person name="Malay A.D."/>
            <person name="Moran D.A.P."/>
            <person name="Tomita M."/>
            <person name="Numata K."/>
            <person name="Arakawa K."/>
        </authorList>
    </citation>
    <scope>NUCLEOTIDE SEQUENCE</scope>
</reference>
<evidence type="ECO:0000259" key="4">
    <source>
        <dbReference type="PROSITE" id="PS00028"/>
    </source>
</evidence>
<keyword evidence="6" id="KW-1185">Reference proteome</keyword>
<dbReference type="InterPro" id="IPR022755">
    <property type="entry name" value="Znf_C2H2_jaz"/>
</dbReference>
<dbReference type="PROSITE" id="PS00028">
    <property type="entry name" value="ZINC_FINGER_C2H2_1"/>
    <property type="match status" value="2"/>
</dbReference>
<proteinExistence type="predicted"/>
<evidence type="ECO:0000313" key="6">
    <source>
        <dbReference type="Proteomes" id="UP000887116"/>
    </source>
</evidence>
<dbReference type="InterPro" id="IPR036236">
    <property type="entry name" value="Znf_C2H2_sf"/>
</dbReference>
<dbReference type="Pfam" id="PF25095">
    <property type="entry name" value="C2H2-zf_KIN17"/>
    <property type="match status" value="1"/>
</dbReference>
<accession>A0A8X6IBW1</accession>
<evidence type="ECO:0000313" key="5">
    <source>
        <dbReference type="EMBL" id="GFR19204.1"/>
    </source>
</evidence>
<comment type="caution">
    <text evidence="5">The sequence shown here is derived from an EMBL/GenBank/DDBJ whole genome shotgun (WGS) entry which is preliminary data.</text>
</comment>
<dbReference type="GO" id="GO:0003676">
    <property type="term" value="F:nucleic acid binding"/>
    <property type="evidence" value="ECO:0007669"/>
    <property type="project" value="InterPro"/>
</dbReference>
<dbReference type="SUPFAM" id="SSF57667">
    <property type="entry name" value="beta-beta-alpha zinc fingers"/>
    <property type="match status" value="2"/>
</dbReference>
<evidence type="ECO:0000256" key="3">
    <source>
        <dbReference type="ARBA" id="ARBA00022833"/>
    </source>
</evidence>
<dbReference type="Pfam" id="PF12171">
    <property type="entry name" value="zf-C2H2_jaz"/>
    <property type="match status" value="1"/>
</dbReference>
<dbReference type="AlphaFoldDB" id="A0A8X6IBW1"/>
<gene>
    <name evidence="5" type="ORF">TNCT_239971</name>
</gene>
<dbReference type="InterPro" id="IPR013087">
    <property type="entry name" value="Znf_C2H2_type"/>
</dbReference>
<organism evidence="5 6">
    <name type="scientific">Trichonephila clavata</name>
    <name type="common">Joro spider</name>
    <name type="synonym">Nephila clavata</name>
    <dbReference type="NCBI Taxonomy" id="2740835"/>
    <lineage>
        <taxon>Eukaryota</taxon>
        <taxon>Metazoa</taxon>
        <taxon>Ecdysozoa</taxon>
        <taxon>Arthropoda</taxon>
        <taxon>Chelicerata</taxon>
        <taxon>Arachnida</taxon>
        <taxon>Araneae</taxon>
        <taxon>Araneomorphae</taxon>
        <taxon>Entelegynae</taxon>
        <taxon>Araneoidea</taxon>
        <taxon>Nephilidae</taxon>
        <taxon>Trichonephila</taxon>
    </lineage>
</organism>
<dbReference type="Proteomes" id="UP000887116">
    <property type="component" value="Unassembled WGS sequence"/>
</dbReference>
<dbReference type="EMBL" id="BMAO01027717">
    <property type="protein sequence ID" value="GFR19204.1"/>
    <property type="molecule type" value="Genomic_DNA"/>
</dbReference>
<dbReference type="SMART" id="SM00355">
    <property type="entry name" value="ZnF_C2H2"/>
    <property type="match status" value="2"/>
</dbReference>
<evidence type="ECO:0000256" key="2">
    <source>
        <dbReference type="ARBA" id="ARBA00022771"/>
    </source>
</evidence>
<name>A0A8X6IBW1_TRICU</name>
<dbReference type="InterPro" id="IPR056767">
    <property type="entry name" value="C2H2-Znf_KIN17"/>
</dbReference>
<dbReference type="SMART" id="SM00451">
    <property type="entry name" value="ZnF_U1"/>
    <property type="match status" value="2"/>
</dbReference>
<feature type="domain" description="C2H2-type" evidence="4">
    <location>
        <begin position="91"/>
        <end position="113"/>
    </location>
</feature>
<feature type="domain" description="C2H2-type" evidence="4">
    <location>
        <begin position="146"/>
        <end position="168"/>
    </location>
</feature>
<keyword evidence="1" id="KW-0479">Metal-binding</keyword>
<dbReference type="InterPro" id="IPR003604">
    <property type="entry name" value="Matrin/U1-like-C_Znf_C2H2"/>
</dbReference>